<sequence length="478" mass="52297" precursor="true">MEQPRVSRRRFLAASSLACAVPHAATSGSPRSTFGRAKSVVVLYLYGAPSQLDTLDPKPDAPADRRGEFGTIPTRLPGVRACEHLPRIAGVLDRTCLVRSMTHASNNHAVSVALSGLSRSLPAIEANRADAQHWPYFGSVLEYLWKRQGKTDETGLPVNVILPWPLNARTDPSRWSPHAAWLGPAYDPVYPVFRGEGSREVGNPTANGPAAQASRFDPYDGVTPPSTFVFDGSELPEDVSAVRFGDRMQLLARANREAGGGGRAESFRRNQRAAARMIADPRLARAVDVTREPRKVRDRYGLTLFGMEALAARRLVEAGVRVVTAFWDDYAFANNAWDTHYNHFPRLKDGLCPIFDRVLPAFLEDMGQRGLLDETLVMVISEHGRTPAIANVGGGGREHWAGAYWGLFFGAGIRTGQVIGATDRQGAFPATRPIDPKDILATMYHLLGLDSDHTTIPDRSGRPMHLLPHGVVVSEMLT</sequence>
<dbReference type="RefSeq" id="WP_145241228.1">
    <property type="nucleotide sequence ID" value="NZ_CP036273.1"/>
</dbReference>
<dbReference type="EMBL" id="CP036273">
    <property type="protein sequence ID" value="QDU21919.1"/>
    <property type="molecule type" value="Genomic_DNA"/>
</dbReference>
<keyword evidence="1" id="KW-0732">Signal</keyword>
<dbReference type="OrthoDB" id="127333at2"/>
<dbReference type="PROSITE" id="PS51318">
    <property type="entry name" value="TAT"/>
    <property type="match status" value="1"/>
</dbReference>
<evidence type="ECO:0000313" key="3">
    <source>
        <dbReference type="Proteomes" id="UP000319576"/>
    </source>
</evidence>
<name>A0A517XWM9_9BACT</name>
<dbReference type="InterPro" id="IPR006311">
    <property type="entry name" value="TAT_signal"/>
</dbReference>
<evidence type="ECO:0000313" key="2">
    <source>
        <dbReference type="EMBL" id="QDU21919.1"/>
    </source>
</evidence>
<gene>
    <name evidence="2" type="ORF">ETAA1_38920</name>
</gene>
<dbReference type="InterPro" id="IPR010869">
    <property type="entry name" value="DUF1501"/>
</dbReference>
<dbReference type="Pfam" id="PF07394">
    <property type="entry name" value="DUF1501"/>
    <property type="match status" value="1"/>
</dbReference>
<feature type="chain" id="PRO_5021969319" description="DUF1501 domain-containing protein" evidence="1">
    <location>
        <begin position="25"/>
        <end position="478"/>
    </location>
</feature>
<dbReference type="Gene3D" id="3.40.720.10">
    <property type="entry name" value="Alkaline Phosphatase, subunit A"/>
    <property type="match status" value="1"/>
</dbReference>
<accession>A0A517XWM9</accession>
<reference evidence="2 3" key="1">
    <citation type="submission" date="2019-02" db="EMBL/GenBank/DDBJ databases">
        <title>Deep-cultivation of Planctomycetes and their phenomic and genomic characterization uncovers novel biology.</title>
        <authorList>
            <person name="Wiegand S."/>
            <person name="Jogler M."/>
            <person name="Boedeker C."/>
            <person name="Pinto D."/>
            <person name="Vollmers J."/>
            <person name="Rivas-Marin E."/>
            <person name="Kohn T."/>
            <person name="Peeters S.H."/>
            <person name="Heuer A."/>
            <person name="Rast P."/>
            <person name="Oberbeckmann S."/>
            <person name="Bunk B."/>
            <person name="Jeske O."/>
            <person name="Meyerdierks A."/>
            <person name="Storesund J.E."/>
            <person name="Kallscheuer N."/>
            <person name="Luecker S."/>
            <person name="Lage O.M."/>
            <person name="Pohl T."/>
            <person name="Merkel B.J."/>
            <person name="Hornburger P."/>
            <person name="Mueller R.-W."/>
            <person name="Bruemmer F."/>
            <person name="Labrenz M."/>
            <person name="Spormann A.M."/>
            <person name="Op den Camp H."/>
            <person name="Overmann J."/>
            <person name="Amann R."/>
            <person name="Jetten M.S.M."/>
            <person name="Mascher T."/>
            <person name="Medema M.H."/>
            <person name="Devos D.P."/>
            <person name="Kaster A.-K."/>
            <person name="Ovreas L."/>
            <person name="Rohde M."/>
            <person name="Galperin M.Y."/>
            <person name="Jogler C."/>
        </authorList>
    </citation>
    <scope>NUCLEOTIDE SEQUENCE [LARGE SCALE GENOMIC DNA]</scope>
    <source>
        <strain evidence="2 3">ETA_A1</strain>
    </source>
</reference>
<dbReference type="Proteomes" id="UP000319576">
    <property type="component" value="Chromosome"/>
</dbReference>
<dbReference type="InterPro" id="IPR017850">
    <property type="entry name" value="Alkaline_phosphatase_core_sf"/>
</dbReference>
<organism evidence="2 3">
    <name type="scientific">Urbifossiella limnaea</name>
    <dbReference type="NCBI Taxonomy" id="2528023"/>
    <lineage>
        <taxon>Bacteria</taxon>
        <taxon>Pseudomonadati</taxon>
        <taxon>Planctomycetota</taxon>
        <taxon>Planctomycetia</taxon>
        <taxon>Gemmatales</taxon>
        <taxon>Gemmataceae</taxon>
        <taxon>Urbifossiella</taxon>
    </lineage>
</organism>
<feature type="signal peptide" evidence="1">
    <location>
        <begin position="1"/>
        <end position="24"/>
    </location>
</feature>
<evidence type="ECO:0000256" key="1">
    <source>
        <dbReference type="SAM" id="SignalP"/>
    </source>
</evidence>
<protein>
    <recommendedName>
        <fullName evidence="4">DUF1501 domain-containing protein</fullName>
    </recommendedName>
</protein>
<keyword evidence="3" id="KW-1185">Reference proteome</keyword>
<proteinExistence type="predicted"/>
<dbReference type="PANTHER" id="PTHR43737">
    <property type="entry name" value="BLL7424 PROTEIN"/>
    <property type="match status" value="1"/>
</dbReference>
<dbReference type="PANTHER" id="PTHR43737:SF1">
    <property type="entry name" value="DUF1501 DOMAIN-CONTAINING PROTEIN"/>
    <property type="match status" value="1"/>
</dbReference>
<dbReference type="SUPFAM" id="SSF53649">
    <property type="entry name" value="Alkaline phosphatase-like"/>
    <property type="match status" value="1"/>
</dbReference>
<dbReference type="AlphaFoldDB" id="A0A517XWM9"/>
<evidence type="ECO:0008006" key="4">
    <source>
        <dbReference type="Google" id="ProtNLM"/>
    </source>
</evidence>
<dbReference type="KEGG" id="uli:ETAA1_38920"/>